<feature type="domain" description="HAMP" evidence="13">
    <location>
        <begin position="310"/>
        <end position="362"/>
    </location>
</feature>
<dbReference type="InterPro" id="IPR004089">
    <property type="entry name" value="MCPsignal_dom"/>
</dbReference>
<evidence type="ECO:0000256" key="10">
    <source>
        <dbReference type="SAM" id="Coils"/>
    </source>
</evidence>
<dbReference type="CDD" id="cd11386">
    <property type="entry name" value="MCP_signal"/>
    <property type="match status" value="1"/>
</dbReference>
<keyword evidence="6 11" id="KW-0472">Membrane</keyword>
<accession>A0ABN6J8F8</accession>
<keyword evidence="5 11" id="KW-1133">Transmembrane helix</keyword>
<feature type="coiled-coil region" evidence="10">
    <location>
        <begin position="588"/>
        <end position="668"/>
    </location>
</feature>
<dbReference type="PANTHER" id="PTHR32089">
    <property type="entry name" value="METHYL-ACCEPTING CHEMOTAXIS PROTEIN MCPB"/>
    <property type="match status" value="1"/>
</dbReference>
<evidence type="ECO:0000313" key="15">
    <source>
        <dbReference type="Proteomes" id="UP000824633"/>
    </source>
</evidence>
<comment type="subcellular location">
    <subcellularLocation>
        <location evidence="1">Cell membrane</location>
        <topology evidence="1">Multi-pass membrane protein</topology>
    </subcellularLocation>
</comment>
<dbReference type="Gene3D" id="3.30.450.20">
    <property type="entry name" value="PAS domain"/>
    <property type="match status" value="2"/>
</dbReference>
<dbReference type="InterPro" id="IPR033479">
    <property type="entry name" value="dCache_1"/>
</dbReference>
<evidence type="ECO:0000256" key="3">
    <source>
        <dbReference type="ARBA" id="ARBA00022500"/>
    </source>
</evidence>
<evidence type="ECO:0000256" key="11">
    <source>
        <dbReference type="SAM" id="Phobius"/>
    </source>
</evidence>
<dbReference type="CDD" id="cd18773">
    <property type="entry name" value="PDC1_HK_sensor"/>
    <property type="match status" value="1"/>
</dbReference>
<protein>
    <submittedName>
        <fullName evidence="14">Methyl-accepting chemotaxis protein</fullName>
    </submittedName>
</protein>
<keyword evidence="7 9" id="KW-0807">Transducer</keyword>
<comment type="similarity">
    <text evidence="8">Belongs to the methyl-accepting chemotaxis (MCP) protein family.</text>
</comment>
<dbReference type="Gene3D" id="1.10.287.950">
    <property type="entry name" value="Methyl-accepting chemotaxis protein"/>
    <property type="match status" value="1"/>
</dbReference>
<evidence type="ECO:0000313" key="14">
    <source>
        <dbReference type="EMBL" id="BCZ49199.1"/>
    </source>
</evidence>
<evidence type="ECO:0000256" key="1">
    <source>
        <dbReference type="ARBA" id="ARBA00004651"/>
    </source>
</evidence>
<dbReference type="PANTHER" id="PTHR32089:SF114">
    <property type="entry name" value="METHYL-ACCEPTING CHEMOTAXIS PROTEIN MCPB"/>
    <property type="match status" value="1"/>
</dbReference>
<dbReference type="PROSITE" id="PS50885">
    <property type="entry name" value="HAMP"/>
    <property type="match status" value="1"/>
</dbReference>
<evidence type="ECO:0000259" key="13">
    <source>
        <dbReference type="PROSITE" id="PS50885"/>
    </source>
</evidence>
<evidence type="ECO:0000256" key="9">
    <source>
        <dbReference type="PROSITE-ProRule" id="PRU00284"/>
    </source>
</evidence>
<evidence type="ECO:0000256" key="5">
    <source>
        <dbReference type="ARBA" id="ARBA00022989"/>
    </source>
</evidence>
<dbReference type="SUPFAM" id="SSF58104">
    <property type="entry name" value="Methyl-accepting chemotaxis protein (MCP) signaling domain"/>
    <property type="match status" value="1"/>
</dbReference>
<dbReference type="Pfam" id="PF00015">
    <property type="entry name" value="MCPsignal"/>
    <property type="match status" value="1"/>
</dbReference>
<dbReference type="PROSITE" id="PS50111">
    <property type="entry name" value="CHEMOTAXIS_TRANSDUC_2"/>
    <property type="match status" value="1"/>
</dbReference>
<evidence type="ECO:0000256" key="8">
    <source>
        <dbReference type="ARBA" id="ARBA00029447"/>
    </source>
</evidence>
<dbReference type="EMBL" id="AP024849">
    <property type="protein sequence ID" value="BCZ49199.1"/>
    <property type="molecule type" value="Genomic_DNA"/>
</dbReference>
<keyword evidence="15" id="KW-1185">Reference proteome</keyword>
<reference evidence="15" key="1">
    <citation type="submission" date="2021-07" db="EMBL/GenBank/DDBJ databases">
        <title>Complete genome sequencing of a Clostridium isolate.</title>
        <authorList>
            <person name="Ueki A."/>
            <person name="Tonouchi A."/>
        </authorList>
    </citation>
    <scope>NUCLEOTIDE SEQUENCE [LARGE SCALE GENOMIC DNA]</scope>
    <source>
        <strain evidence="15">C5S11</strain>
    </source>
</reference>
<dbReference type="SMART" id="SM00283">
    <property type="entry name" value="MA"/>
    <property type="match status" value="1"/>
</dbReference>
<dbReference type="RefSeq" id="WP_224035400.1">
    <property type="nucleotide sequence ID" value="NZ_AP024849.1"/>
</dbReference>
<organism evidence="14 15">
    <name type="scientific">Clostridium gelidum</name>
    <dbReference type="NCBI Taxonomy" id="704125"/>
    <lineage>
        <taxon>Bacteria</taxon>
        <taxon>Bacillati</taxon>
        <taxon>Bacillota</taxon>
        <taxon>Clostridia</taxon>
        <taxon>Eubacteriales</taxon>
        <taxon>Clostridiaceae</taxon>
        <taxon>Clostridium</taxon>
    </lineage>
</organism>
<keyword evidence="2" id="KW-1003">Cell membrane</keyword>
<dbReference type="InterPro" id="IPR003660">
    <property type="entry name" value="HAMP_dom"/>
</dbReference>
<dbReference type="CDD" id="cd06225">
    <property type="entry name" value="HAMP"/>
    <property type="match status" value="1"/>
</dbReference>
<evidence type="ECO:0000256" key="4">
    <source>
        <dbReference type="ARBA" id="ARBA00022692"/>
    </source>
</evidence>
<dbReference type="Pfam" id="PF02743">
    <property type="entry name" value="dCache_1"/>
    <property type="match status" value="1"/>
</dbReference>
<gene>
    <name evidence="14" type="ORF">psyc5s11_52660</name>
</gene>
<sequence length="668" mass="73507">MKKNSKLFRKIVIGIVAMIVLPILVIGAMAILKSEAVLENNLKTTSIQTIKEVDKGFSEYWGVLATQMNIFSKNSDIKDLSNLQANHKLTVEYVQGVFKDTSESIEGVLNVYYGGEYGEFVLADKTQSIEEFNFKERGWYKDAKEAGGKIIYTEPYKDSITGKQVMTVAQAVKDKSGQFIGVIGVDMSLDATKEYISNITLLNTGFVLLVDKDGDIIVNNDNNKDIEETITKLSFWDQAKNEDRGVYNWTYNGKSFYSCQETNTVTGWKLVGIIDSKEVTDNVMIMKVTIAITGIICVVIGIVISIIAASYLMKEIHKLKVSLSKVAEGDFTERVNVTSKDEFGELGNDFNFMIDNVSKLMKNVQSTSSDLLEASINISSMSEETTASISEVSNAIQEVANGATNQAQSATDVATSVEELSNRIDDVDRHTNHINELSNETEKLSNQGLVILKDLINKASKAKENAIESAGMVNEMGKSIDKINYMSNAISDITEQTNLLALNASIEAARAGDAGKGFAVVAEEIRKLAEESKKSTDEIKAIVTEINTKANSTQGAMEESKEMSQEQGKAIKETEDIFNKIVNSIVPLAKAIENINSLNKKMNSNKEDVNAQIQNIAAVSEESASISEEVTASTEEVNATMNELNEHANNLQEISRKLQEELKNFNIE</sequence>
<name>A0ABN6J8F8_9CLOT</name>
<proteinExistence type="inferred from homology"/>
<keyword evidence="10" id="KW-0175">Coiled coil</keyword>
<dbReference type="InterPro" id="IPR029151">
    <property type="entry name" value="Sensor-like_sf"/>
</dbReference>
<evidence type="ECO:0000256" key="7">
    <source>
        <dbReference type="ARBA" id="ARBA00023224"/>
    </source>
</evidence>
<evidence type="ECO:0000259" key="12">
    <source>
        <dbReference type="PROSITE" id="PS50111"/>
    </source>
</evidence>
<dbReference type="Proteomes" id="UP000824633">
    <property type="component" value="Chromosome"/>
</dbReference>
<evidence type="ECO:0000256" key="2">
    <source>
        <dbReference type="ARBA" id="ARBA00022475"/>
    </source>
</evidence>
<keyword evidence="4 11" id="KW-0812">Transmembrane</keyword>
<feature type="domain" description="Methyl-accepting transducer" evidence="12">
    <location>
        <begin position="381"/>
        <end position="638"/>
    </location>
</feature>
<feature type="transmembrane region" description="Helical" evidence="11">
    <location>
        <begin position="12"/>
        <end position="32"/>
    </location>
</feature>
<feature type="transmembrane region" description="Helical" evidence="11">
    <location>
        <begin position="290"/>
        <end position="313"/>
    </location>
</feature>
<dbReference type="SUPFAM" id="SSF103190">
    <property type="entry name" value="Sensory domain-like"/>
    <property type="match status" value="1"/>
</dbReference>
<evidence type="ECO:0000256" key="6">
    <source>
        <dbReference type="ARBA" id="ARBA00023136"/>
    </source>
</evidence>
<dbReference type="SMART" id="SM00304">
    <property type="entry name" value="HAMP"/>
    <property type="match status" value="1"/>
</dbReference>
<dbReference type="Pfam" id="PF00672">
    <property type="entry name" value="HAMP"/>
    <property type="match status" value="1"/>
</dbReference>
<dbReference type="Gene3D" id="1.10.8.500">
    <property type="entry name" value="HAMP domain in histidine kinase"/>
    <property type="match status" value="1"/>
</dbReference>
<keyword evidence="3" id="KW-0145">Chemotaxis</keyword>